<protein>
    <submittedName>
        <fullName evidence="1">Uncharacterized protein</fullName>
    </submittedName>
</protein>
<name>N0DYW4_9MICO</name>
<proteinExistence type="predicted"/>
<gene>
    <name evidence="1" type="ORF">BN10_300008</name>
</gene>
<dbReference type="eggNOG" id="ENOG503238M">
    <property type="taxonomic scope" value="Bacteria"/>
</dbReference>
<organism evidence="1 2">
    <name type="scientific">Phycicoccus elongatus Lp2</name>
    <dbReference type="NCBI Taxonomy" id="1193181"/>
    <lineage>
        <taxon>Bacteria</taxon>
        <taxon>Bacillati</taxon>
        <taxon>Actinomycetota</taxon>
        <taxon>Actinomycetes</taxon>
        <taxon>Micrococcales</taxon>
        <taxon>Intrasporangiaceae</taxon>
        <taxon>Phycicoccus</taxon>
    </lineage>
</organism>
<comment type="caution">
    <text evidence="1">The sequence shown here is derived from an EMBL/GenBank/DDBJ whole genome shotgun (WGS) entry which is preliminary data.</text>
</comment>
<evidence type="ECO:0000313" key="2">
    <source>
        <dbReference type="Proteomes" id="UP000013167"/>
    </source>
</evidence>
<evidence type="ECO:0000313" key="1">
    <source>
        <dbReference type="EMBL" id="CCH69667.1"/>
    </source>
</evidence>
<keyword evidence="2" id="KW-1185">Reference proteome</keyword>
<dbReference type="AlphaFoldDB" id="N0DYW4"/>
<dbReference type="EMBL" id="CAIZ01000098">
    <property type="protein sequence ID" value="CCH69667.1"/>
    <property type="molecule type" value="Genomic_DNA"/>
</dbReference>
<accession>N0DYW4</accession>
<dbReference type="Proteomes" id="UP000013167">
    <property type="component" value="Unassembled WGS sequence"/>
</dbReference>
<dbReference type="STRING" id="1193181.BN10_300008"/>
<dbReference type="HOGENOM" id="CLU_952941_0_0_11"/>
<reference evidence="1 2" key="1">
    <citation type="journal article" date="2013" name="ISME J.">
        <title>A metabolic model for members of the genus Tetrasphaera involved in enhanced biological phosphorus removal.</title>
        <authorList>
            <person name="Kristiansen R."/>
            <person name="Nguyen H.T.T."/>
            <person name="Saunders A.M."/>
            <person name="Nielsen J.L."/>
            <person name="Wimmer R."/>
            <person name="Le V.Q."/>
            <person name="McIlroy S.J."/>
            <person name="Petrovski S."/>
            <person name="Seviour R.J."/>
            <person name="Calteau A."/>
            <person name="Nielsen K.L."/>
            <person name="Nielsen P.H."/>
        </authorList>
    </citation>
    <scope>NUCLEOTIDE SEQUENCE [LARGE SCALE GENOMIC DNA]</scope>
    <source>
        <strain evidence="1 2">Lp2</strain>
    </source>
</reference>
<sequence length="292" mass="32099">MKDMTFEDLPSDIRTTPLIDPQLRADLIDLIVGEEDREFGSIAIWLCDEDLIGVQPMVCHQLGRATRAKTKRVLEVALEVAMGPLFVAVGRPGSPLFTRDDLAFANEVVELCESRGVFASASSSRHRHRFVRFPRRCVVSPNATTLESEAGAVVLATGRRGRPVAVGRRPMQDCRLWGHGNPGVGGCRGAVDDEGVTLCLPRREEDRCRRVGREVRRAPLRGANQEYAVDARGFDRHRLDSTVRGRGQEISGAEVRQRLLQAVEIHRDGHGLTVATCPTSPCGLTIPLPLIA</sequence>